<evidence type="ECO:0000313" key="2">
    <source>
        <dbReference type="Proteomes" id="UP000321892"/>
    </source>
</evidence>
<accession>A0A510JJD7</accession>
<dbReference type="EMBL" id="AP019823">
    <property type="protein sequence ID" value="BBM39419.1"/>
    <property type="molecule type" value="Genomic_DNA"/>
</dbReference>
<evidence type="ECO:0008006" key="3">
    <source>
        <dbReference type="Google" id="ProtNLM"/>
    </source>
</evidence>
<dbReference type="RefSeq" id="WP_408610401.1">
    <property type="nucleotide sequence ID" value="NZ_AP019823.1"/>
</dbReference>
<keyword evidence="2" id="KW-1185">Reference proteome</keyword>
<dbReference type="AlphaFoldDB" id="A0A510JJD7"/>
<dbReference type="KEGG" id="lhf:JCM16775_2130"/>
<proteinExistence type="predicted"/>
<protein>
    <recommendedName>
        <fullName evidence="3">Lipoprotein</fullName>
    </recommendedName>
</protein>
<evidence type="ECO:0000313" key="1">
    <source>
        <dbReference type="EMBL" id="BBM39419.1"/>
    </source>
</evidence>
<dbReference type="Proteomes" id="UP000321892">
    <property type="component" value="Chromosome"/>
</dbReference>
<dbReference type="PROSITE" id="PS51257">
    <property type="entry name" value="PROKAR_LIPOPROTEIN"/>
    <property type="match status" value="1"/>
</dbReference>
<gene>
    <name evidence="1" type="ORF">JCM16775_2130</name>
</gene>
<reference evidence="1 2" key="1">
    <citation type="submission" date="2019-07" db="EMBL/GenBank/DDBJ databases">
        <title>Complete Genome Sequence of Leptotrichia hofstadii Strain JCM16775.</title>
        <authorList>
            <person name="Watanabe S."/>
            <person name="Cui L."/>
        </authorList>
    </citation>
    <scope>NUCLEOTIDE SEQUENCE [LARGE SCALE GENOMIC DNA]</scope>
    <source>
        <strain evidence="1 2">JCM16775</strain>
    </source>
</reference>
<name>A0A510JJD7_9FUSO</name>
<organism evidence="1 2">
    <name type="scientific">Leptotrichia hofstadii</name>
    <dbReference type="NCBI Taxonomy" id="157688"/>
    <lineage>
        <taxon>Bacteria</taxon>
        <taxon>Fusobacteriati</taxon>
        <taxon>Fusobacteriota</taxon>
        <taxon>Fusobacteriia</taxon>
        <taxon>Fusobacteriales</taxon>
        <taxon>Leptotrichiaceae</taxon>
        <taxon>Leptotrichia</taxon>
    </lineage>
</organism>
<sequence>MFMKKIFLIVILVITTVSCELFSPKEWAAYNKRRAERGVRCYEDESGYVYCEDKYGNRH</sequence>